<name>A0A918QGD4_9CAUL</name>
<dbReference type="PANTHER" id="PTHR33154">
    <property type="entry name" value="TRANSCRIPTIONAL REGULATOR, ARSR FAMILY"/>
    <property type="match status" value="1"/>
</dbReference>
<dbReference type="CDD" id="cd00090">
    <property type="entry name" value="HTH_ARSR"/>
    <property type="match status" value="1"/>
</dbReference>
<feature type="domain" description="HTH arsR-type" evidence="4">
    <location>
        <begin position="7"/>
        <end position="104"/>
    </location>
</feature>
<evidence type="ECO:0000256" key="1">
    <source>
        <dbReference type="ARBA" id="ARBA00023015"/>
    </source>
</evidence>
<dbReference type="EMBL" id="BMZB01000007">
    <property type="protein sequence ID" value="GGZ44329.1"/>
    <property type="molecule type" value="Genomic_DNA"/>
</dbReference>
<dbReference type="SUPFAM" id="SSF46785">
    <property type="entry name" value="Winged helix' DNA-binding domain"/>
    <property type="match status" value="1"/>
</dbReference>
<dbReference type="InterPro" id="IPR051081">
    <property type="entry name" value="HTH_MetalResp_TranReg"/>
</dbReference>
<dbReference type="NCBIfam" id="NF033788">
    <property type="entry name" value="HTH_metalloreg"/>
    <property type="match status" value="1"/>
</dbReference>
<gene>
    <name evidence="5" type="ORF">GCM10011273_33840</name>
</gene>
<evidence type="ECO:0000313" key="5">
    <source>
        <dbReference type="EMBL" id="GGZ44329.1"/>
    </source>
</evidence>
<dbReference type="InterPro" id="IPR036388">
    <property type="entry name" value="WH-like_DNA-bd_sf"/>
</dbReference>
<dbReference type="GO" id="GO:0003677">
    <property type="term" value="F:DNA binding"/>
    <property type="evidence" value="ECO:0007669"/>
    <property type="project" value="UniProtKB-KW"/>
</dbReference>
<organism evidence="5 6">
    <name type="scientific">Asticcacaulis endophyticus</name>
    <dbReference type="NCBI Taxonomy" id="1395890"/>
    <lineage>
        <taxon>Bacteria</taxon>
        <taxon>Pseudomonadati</taxon>
        <taxon>Pseudomonadota</taxon>
        <taxon>Alphaproteobacteria</taxon>
        <taxon>Caulobacterales</taxon>
        <taxon>Caulobacteraceae</taxon>
        <taxon>Asticcacaulis</taxon>
    </lineage>
</organism>
<dbReference type="AlphaFoldDB" id="A0A918QGD4"/>
<keyword evidence="3" id="KW-0804">Transcription</keyword>
<dbReference type="Gene3D" id="1.10.10.10">
    <property type="entry name" value="Winged helix-like DNA-binding domain superfamily/Winged helix DNA-binding domain"/>
    <property type="match status" value="1"/>
</dbReference>
<reference evidence="5" key="2">
    <citation type="submission" date="2020-09" db="EMBL/GenBank/DDBJ databases">
        <authorList>
            <person name="Sun Q."/>
            <person name="Kim S."/>
        </authorList>
    </citation>
    <scope>NUCLEOTIDE SEQUENCE</scope>
    <source>
        <strain evidence="5">KCTC 32296</strain>
    </source>
</reference>
<evidence type="ECO:0000256" key="3">
    <source>
        <dbReference type="ARBA" id="ARBA00023163"/>
    </source>
</evidence>
<protein>
    <submittedName>
        <fullName evidence="5">Transcriptional regulator</fullName>
    </submittedName>
</protein>
<proteinExistence type="predicted"/>
<dbReference type="InterPro" id="IPR001845">
    <property type="entry name" value="HTH_ArsR_DNA-bd_dom"/>
</dbReference>
<accession>A0A918QGD4</accession>
<dbReference type="SMART" id="SM00418">
    <property type="entry name" value="HTH_ARSR"/>
    <property type="match status" value="1"/>
</dbReference>
<evidence type="ECO:0000256" key="2">
    <source>
        <dbReference type="ARBA" id="ARBA00023125"/>
    </source>
</evidence>
<dbReference type="GO" id="GO:0003700">
    <property type="term" value="F:DNA-binding transcription factor activity"/>
    <property type="evidence" value="ECO:0007669"/>
    <property type="project" value="InterPro"/>
</dbReference>
<dbReference type="PRINTS" id="PR00778">
    <property type="entry name" value="HTHARSR"/>
</dbReference>
<sequence>MPLSLSERESRAEAAARLMKMLANTQRLLILCRLLEGECSVGELSEYVRLAQSATSQHLARMRTEGLVATRRDAQSIYYRLDNEIAAQVLTLLHGIYCGPEHTAR</sequence>
<evidence type="ECO:0000259" key="4">
    <source>
        <dbReference type="PROSITE" id="PS50987"/>
    </source>
</evidence>
<reference evidence="5" key="1">
    <citation type="journal article" date="2014" name="Int. J. Syst. Evol. Microbiol.">
        <title>Complete genome sequence of Corynebacterium casei LMG S-19264T (=DSM 44701T), isolated from a smear-ripened cheese.</title>
        <authorList>
            <consortium name="US DOE Joint Genome Institute (JGI-PGF)"/>
            <person name="Walter F."/>
            <person name="Albersmeier A."/>
            <person name="Kalinowski J."/>
            <person name="Ruckert C."/>
        </authorList>
    </citation>
    <scope>NUCLEOTIDE SEQUENCE</scope>
    <source>
        <strain evidence="5">KCTC 32296</strain>
    </source>
</reference>
<keyword evidence="1" id="KW-0805">Transcription regulation</keyword>
<dbReference type="InterPro" id="IPR011991">
    <property type="entry name" value="ArsR-like_HTH"/>
</dbReference>
<dbReference type="PANTHER" id="PTHR33154:SF28">
    <property type="entry name" value="HTH-TYPE TRANSCRIPTIONAL REGULATOR YGAV-RELATED"/>
    <property type="match status" value="1"/>
</dbReference>
<keyword evidence="2" id="KW-0238">DNA-binding</keyword>
<keyword evidence="6" id="KW-1185">Reference proteome</keyword>
<dbReference type="Proteomes" id="UP000662572">
    <property type="component" value="Unassembled WGS sequence"/>
</dbReference>
<dbReference type="InterPro" id="IPR036390">
    <property type="entry name" value="WH_DNA-bd_sf"/>
</dbReference>
<comment type="caution">
    <text evidence="5">The sequence shown here is derived from an EMBL/GenBank/DDBJ whole genome shotgun (WGS) entry which is preliminary data.</text>
</comment>
<evidence type="ECO:0000313" key="6">
    <source>
        <dbReference type="Proteomes" id="UP000662572"/>
    </source>
</evidence>
<dbReference type="Pfam" id="PF01022">
    <property type="entry name" value="HTH_5"/>
    <property type="match status" value="1"/>
</dbReference>
<dbReference type="PROSITE" id="PS50987">
    <property type="entry name" value="HTH_ARSR_2"/>
    <property type="match status" value="1"/>
</dbReference>